<keyword evidence="2" id="KW-1185">Reference proteome</keyword>
<dbReference type="InterPro" id="IPR037066">
    <property type="entry name" value="Plug_dom_sf"/>
</dbReference>
<dbReference type="Proteomes" id="UP000594042">
    <property type="component" value="Chromosome"/>
</dbReference>
<evidence type="ECO:0000313" key="1">
    <source>
        <dbReference type="EMBL" id="BCI62688.1"/>
    </source>
</evidence>
<dbReference type="EMBL" id="AP023322">
    <property type="protein sequence ID" value="BCI62688.1"/>
    <property type="molecule type" value="Genomic_DNA"/>
</dbReference>
<gene>
    <name evidence="1" type="ORF">Cop2CBH44_10410</name>
</gene>
<proteinExistence type="predicted"/>
<accession>A0A7G1HWX5</accession>
<evidence type="ECO:0000313" key="2">
    <source>
        <dbReference type="Proteomes" id="UP000594042"/>
    </source>
</evidence>
<evidence type="ECO:0008006" key="3">
    <source>
        <dbReference type="Google" id="ProtNLM"/>
    </source>
</evidence>
<dbReference type="Gene3D" id="2.170.130.10">
    <property type="entry name" value="TonB-dependent receptor, plug domain"/>
    <property type="match status" value="1"/>
</dbReference>
<dbReference type="RefSeq" id="WP_021931347.1">
    <property type="nucleotide sequence ID" value="NZ_AP023322.1"/>
</dbReference>
<sequence length="103" mass="11195">MNKKMLFCIGVCATIFCCTNGKKAKESYSNNKADSLSTNIIGITENTNDSAVFVVNGHELPLDILSAIDRNKIATITVVKDTTLAKRYGEKGKRNGVVLITLK</sequence>
<dbReference type="KEGG" id="copr:Cop2CBH44_10410"/>
<reference evidence="2" key="1">
    <citation type="submission" date="2020-07" db="EMBL/GenBank/DDBJ databases">
        <title>Complete genome sequencing of Coprobacter sp. strain 2CBH44.</title>
        <authorList>
            <person name="Sakamoto M."/>
            <person name="Murakami T."/>
            <person name="Mori H."/>
        </authorList>
    </citation>
    <scope>NUCLEOTIDE SEQUENCE [LARGE SCALE GENOMIC DNA]</scope>
    <source>
        <strain evidence="2">2CBH44</strain>
    </source>
</reference>
<name>A0A7G1HWX5_9BACT</name>
<protein>
    <recommendedName>
        <fullName evidence="3">TonB-dependent receptor plug domain-containing protein</fullName>
    </recommendedName>
</protein>
<organism evidence="1 2">
    <name type="scientific">Coprobacter secundus subsp. similis</name>
    <dbReference type="NCBI Taxonomy" id="2751153"/>
    <lineage>
        <taxon>Bacteria</taxon>
        <taxon>Pseudomonadati</taxon>
        <taxon>Bacteroidota</taxon>
        <taxon>Bacteroidia</taxon>
        <taxon>Bacteroidales</taxon>
        <taxon>Barnesiellaceae</taxon>
        <taxon>Coprobacter</taxon>
    </lineage>
</organism>
<dbReference type="AlphaFoldDB" id="A0A7G1HWX5"/>